<gene>
    <name evidence="3" type="primary">LOC108849887</name>
</gene>
<dbReference type="NCBIfam" id="TIGR01640">
    <property type="entry name" value="F_box_assoc_1"/>
    <property type="match status" value="1"/>
</dbReference>
<dbReference type="OrthoDB" id="1112887at2759"/>
<name>A0A6J0N2W7_RAPSA</name>
<protein>
    <submittedName>
        <fullName evidence="3">F-box protein At1g55070</fullName>
    </submittedName>
</protein>
<evidence type="ECO:0000313" key="3">
    <source>
        <dbReference type="RefSeq" id="XP_018479000.2"/>
    </source>
</evidence>
<organism evidence="2 3">
    <name type="scientific">Raphanus sativus</name>
    <name type="common">Radish</name>
    <name type="synonym">Raphanus raphanistrum var. sativus</name>
    <dbReference type="NCBI Taxonomy" id="3726"/>
    <lineage>
        <taxon>Eukaryota</taxon>
        <taxon>Viridiplantae</taxon>
        <taxon>Streptophyta</taxon>
        <taxon>Embryophyta</taxon>
        <taxon>Tracheophyta</taxon>
        <taxon>Spermatophyta</taxon>
        <taxon>Magnoliopsida</taxon>
        <taxon>eudicotyledons</taxon>
        <taxon>Gunneridae</taxon>
        <taxon>Pentapetalae</taxon>
        <taxon>rosids</taxon>
        <taxon>malvids</taxon>
        <taxon>Brassicales</taxon>
        <taxon>Brassicaceae</taxon>
        <taxon>Brassiceae</taxon>
        <taxon>Raphanus</taxon>
    </lineage>
</organism>
<dbReference type="GeneID" id="108849887"/>
<dbReference type="InterPro" id="IPR013187">
    <property type="entry name" value="F-box-assoc_dom_typ3"/>
</dbReference>
<keyword evidence="2" id="KW-1185">Reference proteome</keyword>
<proteinExistence type="predicted"/>
<dbReference type="PANTHER" id="PTHR31111:SF94">
    <property type="entry name" value="E3 UBIQUITIN-PROTEIN LIGASE SGIP1"/>
    <property type="match status" value="1"/>
</dbReference>
<dbReference type="KEGG" id="rsz:108849887"/>
<dbReference type="Proteomes" id="UP000504610">
    <property type="component" value="Chromosome 1"/>
</dbReference>
<reference evidence="3" key="2">
    <citation type="submission" date="2025-08" db="UniProtKB">
        <authorList>
            <consortium name="RefSeq"/>
        </authorList>
    </citation>
    <scope>IDENTIFICATION</scope>
    <source>
        <tissue evidence="3">Leaf</tissue>
    </source>
</reference>
<evidence type="ECO:0000259" key="1">
    <source>
        <dbReference type="Pfam" id="PF08268"/>
    </source>
</evidence>
<dbReference type="InterPro" id="IPR036047">
    <property type="entry name" value="F-box-like_dom_sf"/>
</dbReference>
<reference evidence="2" key="1">
    <citation type="journal article" date="2019" name="Database">
        <title>The radish genome database (RadishGD): an integrated information resource for radish genomics.</title>
        <authorList>
            <person name="Yu H.J."/>
            <person name="Baek S."/>
            <person name="Lee Y.J."/>
            <person name="Cho A."/>
            <person name="Mun J.H."/>
        </authorList>
    </citation>
    <scope>NUCLEOTIDE SEQUENCE [LARGE SCALE GENOMIC DNA]</scope>
    <source>
        <strain evidence="2">cv. WK10039</strain>
    </source>
</reference>
<dbReference type="Pfam" id="PF08268">
    <property type="entry name" value="FBA_3"/>
    <property type="match status" value="1"/>
</dbReference>
<sequence>MSSTKSMAKCRCVSKLWSSIIRSPYYKVLFPTKPPDPPRLLFILVDQGKLFFYTSPQPKNLNPDEGSSSLVATLHHRMPIKDRMKLSGPVNGLFCQQHVGDDSIVLVVSNPITGESMILPKLTTKKVDEAKVYLGYDPIEKQFKVLSITWVCGEKDPQHQVLTLENGGRDLSWRNIECCINGQTEVGSKGKCNINGVLYYPTRVDKKKMIVCFDVRSEIFDLISWRSCNLINYKGKLGAVDNDDDHFVVWVLVEREWSKHVYEKSLPWRTLRASYGNIVGVTDRDEVVCSPKYGVKSPFYICYYNLESNSVVRVRVEGPGFECLKWSLLYMFSNYVEHVKLM</sequence>
<dbReference type="SUPFAM" id="SSF81383">
    <property type="entry name" value="F-box domain"/>
    <property type="match status" value="1"/>
</dbReference>
<dbReference type="AlphaFoldDB" id="A0A6J0N2W7"/>
<feature type="domain" description="F-box associated beta-propeller type 3" evidence="1">
    <location>
        <begin position="39"/>
        <end position="336"/>
    </location>
</feature>
<accession>A0A6J0N2W7</accession>
<dbReference type="InterPro" id="IPR017451">
    <property type="entry name" value="F-box-assoc_interact_dom"/>
</dbReference>
<dbReference type="PANTHER" id="PTHR31111">
    <property type="entry name" value="BNAA05G37150D PROTEIN-RELATED"/>
    <property type="match status" value="1"/>
</dbReference>
<evidence type="ECO:0000313" key="2">
    <source>
        <dbReference type="Proteomes" id="UP000504610"/>
    </source>
</evidence>
<dbReference type="RefSeq" id="XP_018479000.2">
    <property type="nucleotide sequence ID" value="XM_018623498.2"/>
</dbReference>